<dbReference type="InterPro" id="IPR042544">
    <property type="entry name" value="AdoMet_synthase_3"/>
</dbReference>
<sequence>MARNVQVEPLRTVHIEDQAVELVERKGLGHPDSIADGVSESVSQALCRLYLDEFGRILHHNTDETQVVGGASEPKFGGGKVTKPIYVLLVGRATTEVNGEKLPIHDTAIEAARRYIGSVCSHVDVDHDVEFDSKIGSGSVDLRGVFEQKAVLSNDTSFGVGFAPLSDTERLVLESERFLTLKLKKKMPALGEDVKVMGYRDGDKIRLTVAAALVDRAIKDGTAYRAICDEIGEKLADQAAKLTHREVAIDVNTADDPELGRYYLTVTGCSMEAGDDGSVGRGNRANGLITPCRPMSLEASAGKNPVNHVGKIYNLLGNLIAQDVVKETGGNVREVHVRILSQIGRPVDQPQIASLQILPADGVKLAQVKPTAESVANAWLEQID</sequence>
<dbReference type="EMBL" id="AUZY01002186">
    <property type="protein sequence ID" value="EQD72814.1"/>
    <property type="molecule type" value="Genomic_DNA"/>
</dbReference>
<name>T1CUW9_9ZZZZ</name>
<gene>
    <name evidence="1" type="ORF">B1B_03548</name>
</gene>
<dbReference type="Gene3D" id="3.30.300.10">
    <property type="match status" value="1"/>
</dbReference>
<dbReference type="Pfam" id="PF01941">
    <property type="entry name" value="AdoMet_Synthase"/>
    <property type="match status" value="1"/>
</dbReference>
<dbReference type="InterPro" id="IPR042543">
    <property type="entry name" value="AdoMet_synthase_2"/>
</dbReference>
<dbReference type="Gene3D" id="3.30.300.280">
    <property type="entry name" value="S-adenosylmethionine synthetase, C-terminal domain"/>
    <property type="match status" value="1"/>
</dbReference>
<protein>
    <submittedName>
        <fullName evidence="1">Methionine adenosyltransferase</fullName>
    </submittedName>
</protein>
<dbReference type="PANTHER" id="PTHR36697:SF1">
    <property type="entry name" value="S-ADENOSYLMETHIONINE SYNTHASE"/>
    <property type="match status" value="1"/>
</dbReference>
<reference evidence="1" key="1">
    <citation type="submission" date="2013-08" db="EMBL/GenBank/DDBJ databases">
        <authorList>
            <person name="Mendez C."/>
            <person name="Richter M."/>
            <person name="Ferrer M."/>
            <person name="Sanchez J."/>
        </authorList>
    </citation>
    <scope>NUCLEOTIDE SEQUENCE</scope>
</reference>
<dbReference type="NCBIfam" id="NF003366">
    <property type="entry name" value="PRK04439.1-5"/>
    <property type="match status" value="1"/>
</dbReference>
<dbReference type="AlphaFoldDB" id="T1CUW9"/>
<evidence type="ECO:0000313" key="1">
    <source>
        <dbReference type="EMBL" id="EQD72814.1"/>
    </source>
</evidence>
<dbReference type="NCBIfam" id="NF003364">
    <property type="entry name" value="PRK04439.1-3"/>
    <property type="match status" value="1"/>
</dbReference>
<reference evidence="1" key="2">
    <citation type="journal article" date="2014" name="ISME J.">
        <title>Microbial stratification in low pH oxic and suboxic macroscopic growths along an acid mine drainage.</title>
        <authorList>
            <person name="Mendez-Garcia C."/>
            <person name="Mesa V."/>
            <person name="Sprenger R.R."/>
            <person name="Richter M."/>
            <person name="Diez M.S."/>
            <person name="Solano J."/>
            <person name="Bargiela R."/>
            <person name="Golyshina O.V."/>
            <person name="Manteca A."/>
            <person name="Ramos J.L."/>
            <person name="Gallego J.R."/>
            <person name="Llorente I."/>
            <person name="Martins Dos Santos V.A."/>
            <person name="Jensen O.N."/>
            <person name="Pelaez A.I."/>
            <person name="Sanchez J."/>
            <person name="Ferrer M."/>
        </authorList>
    </citation>
    <scope>NUCLEOTIDE SEQUENCE</scope>
</reference>
<dbReference type="InterPro" id="IPR027790">
    <property type="entry name" value="AdoMet_synthase_2_family"/>
</dbReference>
<feature type="non-terminal residue" evidence="1">
    <location>
        <position position="384"/>
    </location>
</feature>
<dbReference type="GO" id="GO:0016740">
    <property type="term" value="F:transferase activity"/>
    <property type="evidence" value="ECO:0007669"/>
    <property type="project" value="UniProtKB-KW"/>
</dbReference>
<organism evidence="1">
    <name type="scientific">mine drainage metagenome</name>
    <dbReference type="NCBI Taxonomy" id="410659"/>
    <lineage>
        <taxon>unclassified sequences</taxon>
        <taxon>metagenomes</taxon>
        <taxon>ecological metagenomes</taxon>
    </lineage>
</organism>
<dbReference type="Gene3D" id="3.30.300.340">
    <property type="entry name" value="S-adenosylmethionine synthetase, N-terminal domain"/>
    <property type="match status" value="1"/>
</dbReference>
<proteinExistence type="predicted"/>
<comment type="caution">
    <text evidence="1">The sequence shown here is derived from an EMBL/GenBank/DDBJ whole genome shotgun (WGS) entry which is preliminary data.</text>
</comment>
<accession>T1CUW9</accession>
<keyword evidence="1" id="KW-0808">Transferase</keyword>
<dbReference type="PANTHER" id="PTHR36697">
    <property type="entry name" value="S-ADENOSYLMETHIONINE SYNTHASE"/>
    <property type="match status" value="1"/>
</dbReference>